<accession>A0A8K0WY54</accession>
<dbReference type="Proteomes" id="UP000813444">
    <property type="component" value="Unassembled WGS sequence"/>
</dbReference>
<proteinExistence type="predicted"/>
<name>A0A8K0WY54_9HYPO</name>
<dbReference type="AlphaFoldDB" id="A0A8K0WY54"/>
<sequence>MPCYFVSVTSSPLVYSDTLLLHQGRTVLPSKKQKVETVRSRRERMQARNHNNIFGPIQSKQACMCMVSCFL</sequence>
<evidence type="ECO:0000313" key="1">
    <source>
        <dbReference type="EMBL" id="KAH7328531.1"/>
    </source>
</evidence>
<protein>
    <submittedName>
        <fullName evidence="1">Uncharacterized protein</fullName>
    </submittedName>
</protein>
<evidence type="ECO:0000313" key="2">
    <source>
        <dbReference type="Proteomes" id="UP000813444"/>
    </source>
</evidence>
<dbReference type="EMBL" id="JAGPNK010000001">
    <property type="protein sequence ID" value="KAH7328531.1"/>
    <property type="molecule type" value="Genomic_DNA"/>
</dbReference>
<organism evidence="1 2">
    <name type="scientific">Stachybotrys elegans</name>
    <dbReference type="NCBI Taxonomy" id="80388"/>
    <lineage>
        <taxon>Eukaryota</taxon>
        <taxon>Fungi</taxon>
        <taxon>Dikarya</taxon>
        <taxon>Ascomycota</taxon>
        <taxon>Pezizomycotina</taxon>
        <taxon>Sordariomycetes</taxon>
        <taxon>Hypocreomycetidae</taxon>
        <taxon>Hypocreales</taxon>
        <taxon>Stachybotryaceae</taxon>
        <taxon>Stachybotrys</taxon>
    </lineage>
</organism>
<reference evidence="1" key="1">
    <citation type="journal article" date="2021" name="Nat. Commun.">
        <title>Genetic determinants of endophytism in the Arabidopsis root mycobiome.</title>
        <authorList>
            <person name="Mesny F."/>
            <person name="Miyauchi S."/>
            <person name="Thiergart T."/>
            <person name="Pickel B."/>
            <person name="Atanasova L."/>
            <person name="Karlsson M."/>
            <person name="Huettel B."/>
            <person name="Barry K.W."/>
            <person name="Haridas S."/>
            <person name="Chen C."/>
            <person name="Bauer D."/>
            <person name="Andreopoulos W."/>
            <person name="Pangilinan J."/>
            <person name="LaButti K."/>
            <person name="Riley R."/>
            <person name="Lipzen A."/>
            <person name="Clum A."/>
            <person name="Drula E."/>
            <person name="Henrissat B."/>
            <person name="Kohler A."/>
            <person name="Grigoriev I.V."/>
            <person name="Martin F.M."/>
            <person name="Hacquard S."/>
        </authorList>
    </citation>
    <scope>NUCLEOTIDE SEQUENCE</scope>
    <source>
        <strain evidence="1">MPI-CAGE-CH-0235</strain>
    </source>
</reference>
<comment type="caution">
    <text evidence="1">The sequence shown here is derived from an EMBL/GenBank/DDBJ whole genome shotgun (WGS) entry which is preliminary data.</text>
</comment>
<gene>
    <name evidence="1" type="ORF">B0I35DRAFT_417644</name>
</gene>
<keyword evidence="2" id="KW-1185">Reference proteome</keyword>